<evidence type="ECO:0000256" key="2">
    <source>
        <dbReference type="SAM" id="MobiDB-lite"/>
    </source>
</evidence>
<protein>
    <submittedName>
        <fullName evidence="3">Uncharacterized protein</fullName>
    </submittedName>
</protein>
<accession>A0AAD6T043</accession>
<reference evidence="3" key="1">
    <citation type="submission" date="2023-03" db="EMBL/GenBank/DDBJ databases">
        <title>Massive genome expansion in bonnet fungi (Mycena s.s.) driven by repeated elements and novel gene families across ecological guilds.</title>
        <authorList>
            <consortium name="Lawrence Berkeley National Laboratory"/>
            <person name="Harder C.B."/>
            <person name="Miyauchi S."/>
            <person name="Viragh M."/>
            <person name="Kuo A."/>
            <person name="Thoen E."/>
            <person name="Andreopoulos B."/>
            <person name="Lu D."/>
            <person name="Skrede I."/>
            <person name="Drula E."/>
            <person name="Henrissat B."/>
            <person name="Morin E."/>
            <person name="Kohler A."/>
            <person name="Barry K."/>
            <person name="LaButti K."/>
            <person name="Morin E."/>
            <person name="Salamov A."/>
            <person name="Lipzen A."/>
            <person name="Mereny Z."/>
            <person name="Hegedus B."/>
            <person name="Baldrian P."/>
            <person name="Stursova M."/>
            <person name="Weitz H."/>
            <person name="Taylor A."/>
            <person name="Grigoriev I.V."/>
            <person name="Nagy L.G."/>
            <person name="Martin F."/>
            <person name="Kauserud H."/>
        </authorList>
    </citation>
    <scope>NUCLEOTIDE SEQUENCE</scope>
    <source>
        <strain evidence="3">CBHHK200</strain>
    </source>
</reference>
<dbReference type="AlphaFoldDB" id="A0AAD6T043"/>
<evidence type="ECO:0000313" key="3">
    <source>
        <dbReference type="EMBL" id="KAJ7036884.1"/>
    </source>
</evidence>
<sequence length="531" mass="59681">MDSDAIVENLAYLSKYLEESRTRVGELEKELDSTRRATSEKIEQNLGVQSRIQQLEAERDSLRKDVSSLQDRLKVKQEPQQVKLEPAVPDLGSHEDRDTVLGDTRMALMNERRLTVELQEKCTGLEAQVKASAELASMALRERIEGDKALEQVRQQMQTLQRTYDELKAVDAEKTGRIEANDGPMAALRAKYDVVKADKKALRASSNELGAKVGALEEELSQLTTQNEDLKRETEELKETLREMIELVEGMEAGVKANEDLVKTVEDLSKKNQDAEQGRAELQEKCISLEAVISQLREKAGTQRKSDLNQALSKCRDFMEKLPAPPGRFAISNLDPICFSDTSVHAYLAQDPNAKSFLNHMLYLPKRIMFVRDSQHCIAYGPTHRYLRETREWVPGSDLASFHGGTRELFIDCKDYIVYAGSYKCLSLRSVQPNGSYPPAKISGSEIIDAALGVPRPQGHRQIIDEQYPDGIKVEATGLQYVGFNTQLYDSLRKRFADDRAKADDVVQSGKRKAGDEDLRQGGKVKSQKKS</sequence>
<gene>
    <name evidence="3" type="ORF">C8F04DRAFT_1093743</name>
</gene>
<proteinExistence type="predicted"/>
<comment type="caution">
    <text evidence="3">The sequence shown here is derived from an EMBL/GenBank/DDBJ whole genome shotgun (WGS) entry which is preliminary data.</text>
</comment>
<feature type="region of interest" description="Disordered" evidence="2">
    <location>
        <begin position="499"/>
        <end position="531"/>
    </location>
</feature>
<evidence type="ECO:0000313" key="4">
    <source>
        <dbReference type="Proteomes" id="UP001218188"/>
    </source>
</evidence>
<organism evidence="3 4">
    <name type="scientific">Mycena alexandri</name>
    <dbReference type="NCBI Taxonomy" id="1745969"/>
    <lineage>
        <taxon>Eukaryota</taxon>
        <taxon>Fungi</taxon>
        <taxon>Dikarya</taxon>
        <taxon>Basidiomycota</taxon>
        <taxon>Agaricomycotina</taxon>
        <taxon>Agaricomycetes</taxon>
        <taxon>Agaricomycetidae</taxon>
        <taxon>Agaricales</taxon>
        <taxon>Marasmiineae</taxon>
        <taxon>Mycenaceae</taxon>
        <taxon>Mycena</taxon>
    </lineage>
</organism>
<keyword evidence="4" id="KW-1185">Reference proteome</keyword>
<evidence type="ECO:0000256" key="1">
    <source>
        <dbReference type="SAM" id="Coils"/>
    </source>
</evidence>
<keyword evidence="1" id="KW-0175">Coiled coil</keyword>
<name>A0AAD6T043_9AGAR</name>
<feature type="coiled-coil region" evidence="1">
    <location>
        <begin position="206"/>
        <end position="299"/>
    </location>
</feature>
<feature type="coiled-coil region" evidence="1">
    <location>
        <begin position="17"/>
        <end position="72"/>
    </location>
</feature>
<dbReference type="Proteomes" id="UP001218188">
    <property type="component" value="Unassembled WGS sequence"/>
</dbReference>
<dbReference type="Gene3D" id="1.20.5.340">
    <property type="match status" value="1"/>
</dbReference>
<dbReference type="EMBL" id="JARJCM010000040">
    <property type="protein sequence ID" value="KAJ7036884.1"/>
    <property type="molecule type" value="Genomic_DNA"/>
</dbReference>